<keyword evidence="1" id="KW-1185">Reference proteome</keyword>
<protein>
    <submittedName>
        <fullName evidence="2">Uncharacterized protein</fullName>
    </submittedName>
</protein>
<proteinExistence type="predicted"/>
<dbReference type="AlphaFoldDB" id="A0A915HYT3"/>
<sequence>MKEEQSLPLERGFLGGASSGSLGFGGILASSLARMVTMQQNQRLTNNEVHREEIIFLSTDSPKGPIPSNNCVAGGRLCRLADCSGGPTVAAYRLYRVADCSTWPTVSDGRIQFEIFYMQDYTPFFILSVHNGKYLDVAHGDSSLGTRSIAFRKRSFEFRNQSLIADMCSDCAFRLMITKTGKGSRCLSSISTNAPIVGQPLEVTSCLAQGKCKKPSQFYKVHENRSNEISSLAKFCCSPVSFAPKK</sequence>
<organism evidence="1 2">
    <name type="scientific">Romanomermis culicivorax</name>
    <name type="common">Nematode worm</name>
    <dbReference type="NCBI Taxonomy" id="13658"/>
    <lineage>
        <taxon>Eukaryota</taxon>
        <taxon>Metazoa</taxon>
        <taxon>Ecdysozoa</taxon>
        <taxon>Nematoda</taxon>
        <taxon>Enoplea</taxon>
        <taxon>Dorylaimia</taxon>
        <taxon>Mermithida</taxon>
        <taxon>Mermithoidea</taxon>
        <taxon>Mermithidae</taxon>
        <taxon>Romanomermis</taxon>
    </lineage>
</organism>
<evidence type="ECO:0000313" key="1">
    <source>
        <dbReference type="Proteomes" id="UP000887565"/>
    </source>
</evidence>
<dbReference type="Proteomes" id="UP000887565">
    <property type="component" value="Unplaced"/>
</dbReference>
<dbReference type="WBParaSite" id="nRc.2.0.1.t06732-RA">
    <property type="protein sequence ID" value="nRc.2.0.1.t06732-RA"/>
    <property type="gene ID" value="nRc.2.0.1.g06732"/>
</dbReference>
<name>A0A915HYT3_ROMCU</name>
<reference evidence="2" key="1">
    <citation type="submission" date="2022-11" db="UniProtKB">
        <authorList>
            <consortium name="WormBaseParasite"/>
        </authorList>
    </citation>
    <scope>IDENTIFICATION</scope>
</reference>
<accession>A0A915HYT3</accession>
<evidence type="ECO:0000313" key="2">
    <source>
        <dbReference type="WBParaSite" id="nRc.2.0.1.t06732-RA"/>
    </source>
</evidence>